<proteinExistence type="predicted"/>
<sequence length="90" mass="10598">AIRDFYDVDFAVARLDLDLKEPRLAELVIQKLKVPDNDPIDISHFRKAALRAQLDTQLKPVLRRQDFQKFDLNRTFELLAEMGSRIMKEK</sequence>
<gene>
    <name evidence="1" type="ORF">S06H3_19391</name>
</gene>
<dbReference type="AlphaFoldDB" id="X1KF61"/>
<dbReference type="EMBL" id="BARV01009926">
    <property type="protein sequence ID" value="GAI05677.1"/>
    <property type="molecule type" value="Genomic_DNA"/>
</dbReference>
<comment type="caution">
    <text evidence="1">The sequence shown here is derived from an EMBL/GenBank/DDBJ whole genome shotgun (WGS) entry which is preliminary data.</text>
</comment>
<organism evidence="1">
    <name type="scientific">marine sediment metagenome</name>
    <dbReference type="NCBI Taxonomy" id="412755"/>
    <lineage>
        <taxon>unclassified sequences</taxon>
        <taxon>metagenomes</taxon>
        <taxon>ecological metagenomes</taxon>
    </lineage>
</organism>
<accession>X1KF61</accession>
<evidence type="ECO:0000313" key="1">
    <source>
        <dbReference type="EMBL" id="GAI05677.1"/>
    </source>
</evidence>
<dbReference type="PROSITE" id="PS00387">
    <property type="entry name" value="PPASE"/>
    <property type="match status" value="1"/>
</dbReference>
<name>X1KF61_9ZZZZ</name>
<protein>
    <submittedName>
        <fullName evidence="1">Uncharacterized protein</fullName>
    </submittedName>
</protein>
<reference evidence="1" key="1">
    <citation type="journal article" date="2014" name="Front. Microbiol.">
        <title>High frequency of phylogenetically diverse reductive dehalogenase-homologous genes in deep subseafloor sedimentary metagenomes.</title>
        <authorList>
            <person name="Kawai M."/>
            <person name="Futagami T."/>
            <person name="Toyoda A."/>
            <person name="Takaki Y."/>
            <person name="Nishi S."/>
            <person name="Hori S."/>
            <person name="Arai W."/>
            <person name="Tsubouchi T."/>
            <person name="Morono Y."/>
            <person name="Uchiyama I."/>
            <person name="Ito T."/>
            <person name="Fujiyama A."/>
            <person name="Inagaki F."/>
            <person name="Takami H."/>
        </authorList>
    </citation>
    <scope>NUCLEOTIDE SEQUENCE</scope>
    <source>
        <strain evidence="1">Expedition CK06-06</strain>
    </source>
</reference>
<feature type="non-terminal residue" evidence="1">
    <location>
        <position position="1"/>
    </location>
</feature>